<dbReference type="PANTHER" id="PTHR47064:SF2">
    <property type="entry name" value="SMP-30_GLUCONOLACTONASE_LRE-LIKE REGION DOMAIN-CONTAINING PROTEIN-RELATED"/>
    <property type="match status" value="1"/>
</dbReference>
<proteinExistence type="predicted"/>
<keyword evidence="3" id="KW-1185">Reference proteome</keyword>
<dbReference type="PANTHER" id="PTHR47064">
    <property type="entry name" value="PUTATIVE (AFU_ORTHOLOGUE AFUA_1G08990)-RELATED"/>
    <property type="match status" value="1"/>
</dbReference>
<evidence type="ECO:0000313" key="2">
    <source>
        <dbReference type="EMBL" id="KAF2801144.1"/>
    </source>
</evidence>
<dbReference type="Gene3D" id="2.120.10.30">
    <property type="entry name" value="TolB, C-terminal domain"/>
    <property type="match status" value="1"/>
</dbReference>
<feature type="domain" description="SMP-30/Gluconolactonase/LRE-like region" evidence="1">
    <location>
        <begin position="210"/>
        <end position="285"/>
    </location>
</feature>
<evidence type="ECO:0000313" key="3">
    <source>
        <dbReference type="Proteomes" id="UP000799757"/>
    </source>
</evidence>
<evidence type="ECO:0000259" key="1">
    <source>
        <dbReference type="Pfam" id="PF08450"/>
    </source>
</evidence>
<accession>A0A6A6XZH8</accession>
<protein>
    <submittedName>
        <fullName evidence="2">Gluconolactonase</fullName>
    </submittedName>
</protein>
<organism evidence="2 3">
    <name type="scientific">Melanomma pulvis-pyrius CBS 109.77</name>
    <dbReference type="NCBI Taxonomy" id="1314802"/>
    <lineage>
        <taxon>Eukaryota</taxon>
        <taxon>Fungi</taxon>
        <taxon>Dikarya</taxon>
        <taxon>Ascomycota</taxon>
        <taxon>Pezizomycotina</taxon>
        <taxon>Dothideomycetes</taxon>
        <taxon>Pleosporomycetidae</taxon>
        <taxon>Pleosporales</taxon>
        <taxon>Melanommataceae</taxon>
        <taxon>Melanomma</taxon>
    </lineage>
</organism>
<dbReference type="InterPro" id="IPR011042">
    <property type="entry name" value="6-blade_b-propeller_TolB-like"/>
</dbReference>
<sequence length="409" mass="44979">MRSFVQPNGVSSPIVEKCGTNSSIVCVNKYAAVLPYPFNRTISVLGKEYDFRNLSVPSAPSFDLLQNATFVVFDRKRGFEALGSKPTFEFMFPLANTVHEAPVYVPEQNLLYFSELPPFPLGSPPSAYLRNFVLDLNQEPPLLANFTPNPPVFAPNGGSYRHGQLLWSSSGAFNASELNGTESRISLNTIDPITHKSTVILNNYFGFFFNNINDLAVHPITGDIFFTDPYYPWSNARTDTAPQIPAASYRFVPETGAVFLIDDTLEEPNGIALSPDGKTLYIAESGALSGTIDSRQPPGTKAYNTTGHRSIYAFDVSHNGTRISNKRSFYLTQDYIPDGLKVSQEGLVLSASGHGLDVFDPSGQLLVRVQTPHSVANCQFTGKDLKTMWLLGNNGISRVRWNVTGQTPK</sequence>
<dbReference type="InterPro" id="IPR052988">
    <property type="entry name" value="Oryzine_lactonohydrolase"/>
</dbReference>
<feature type="domain" description="SMP-30/Gluconolactonase/LRE-like region" evidence="1">
    <location>
        <begin position="304"/>
        <end position="390"/>
    </location>
</feature>
<dbReference type="EMBL" id="MU001738">
    <property type="protein sequence ID" value="KAF2801144.1"/>
    <property type="molecule type" value="Genomic_DNA"/>
</dbReference>
<dbReference type="Proteomes" id="UP000799757">
    <property type="component" value="Unassembled WGS sequence"/>
</dbReference>
<reference evidence="2" key="1">
    <citation type="journal article" date="2020" name="Stud. Mycol.">
        <title>101 Dothideomycetes genomes: a test case for predicting lifestyles and emergence of pathogens.</title>
        <authorList>
            <person name="Haridas S."/>
            <person name="Albert R."/>
            <person name="Binder M."/>
            <person name="Bloem J."/>
            <person name="Labutti K."/>
            <person name="Salamov A."/>
            <person name="Andreopoulos B."/>
            <person name="Baker S."/>
            <person name="Barry K."/>
            <person name="Bills G."/>
            <person name="Bluhm B."/>
            <person name="Cannon C."/>
            <person name="Castanera R."/>
            <person name="Culley D."/>
            <person name="Daum C."/>
            <person name="Ezra D."/>
            <person name="Gonzalez J."/>
            <person name="Henrissat B."/>
            <person name="Kuo A."/>
            <person name="Liang C."/>
            <person name="Lipzen A."/>
            <person name="Lutzoni F."/>
            <person name="Magnuson J."/>
            <person name="Mondo S."/>
            <person name="Nolan M."/>
            <person name="Ohm R."/>
            <person name="Pangilinan J."/>
            <person name="Park H.-J."/>
            <person name="Ramirez L."/>
            <person name="Alfaro M."/>
            <person name="Sun H."/>
            <person name="Tritt A."/>
            <person name="Yoshinaga Y."/>
            <person name="Zwiers L.-H."/>
            <person name="Turgeon B."/>
            <person name="Goodwin S."/>
            <person name="Spatafora J."/>
            <person name="Crous P."/>
            <person name="Grigoriev I."/>
        </authorList>
    </citation>
    <scope>NUCLEOTIDE SEQUENCE</scope>
    <source>
        <strain evidence="2">CBS 109.77</strain>
    </source>
</reference>
<dbReference type="OrthoDB" id="423498at2759"/>
<name>A0A6A6XZH8_9PLEO</name>
<dbReference type="AlphaFoldDB" id="A0A6A6XZH8"/>
<dbReference type="InterPro" id="IPR013658">
    <property type="entry name" value="SGL"/>
</dbReference>
<gene>
    <name evidence="2" type="ORF">K505DRAFT_412431</name>
</gene>
<dbReference type="Pfam" id="PF08450">
    <property type="entry name" value="SGL"/>
    <property type="match status" value="2"/>
</dbReference>
<dbReference type="SUPFAM" id="SSF63829">
    <property type="entry name" value="Calcium-dependent phosphotriesterase"/>
    <property type="match status" value="1"/>
</dbReference>